<keyword evidence="3" id="KW-1185">Reference proteome</keyword>
<reference evidence="2" key="2">
    <citation type="submission" date="2018-10" db="UniProtKB">
        <authorList>
            <consortium name="EnsemblPlants"/>
        </authorList>
    </citation>
    <scope>IDENTIFICATION</scope>
</reference>
<dbReference type="Gramene" id="TraesROB_scaffold_013389_01G000200.1">
    <property type="protein sequence ID" value="TraesROB_scaffold_013389_01G000200.1"/>
    <property type="gene ID" value="TraesROB_scaffold_013389_01G000200"/>
</dbReference>
<accession>A0A3B6C218</accession>
<dbReference type="Gramene" id="TraesRN2B0100446500.1">
    <property type="protein sequence ID" value="TraesRN2B0100446500.1"/>
    <property type="gene ID" value="TraesRN2B0100446500"/>
</dbReference>
<protein>
    <submittedName>
        <fullName evidence="2">Uncharacterized protein</fullName>
    </submittedName>
</protein>
<dbReference type="Gramene" id="TraesARI2B03G00898030.1">
    <property type="protein sequence ID" value="TraesARI2B03G00898030.1.CDS1"/>
    <property type="gene ID" value="TraesARI2B03G00898030"/>
</dbReference>
<dbReference type="Gramene" id="TraesCLE_scaffold_048657_01G000200.1">
    <property type="protein sequence ID" value="TraesCLE_scaffold_048657_01G000200.1"/>
    <property type="gene ID" value="TraesCLE_scaffold_048657_01G000200"/>
</dbReference>
<sequence>MASAAPPAFLPQLVQLVQPVSVLPDQLMRQAAERSPPPQREGCSGAIGPTRQPPSAPAESTGGEVMVLNDASSLAPQLRPTPPGEGAGGRIHRQLAGPKRPGPPREGRGGGGGVIHAFSS</sequence>
<name>A0A3B6C218_WHEAT</name>
<dbReference type="Gramene" id="TraesWEE_scaffold_073593_01G000200.1">
    <property type="protein sequence ID" value="TraesWEE_scaffold_073593_01G000200.1"/>
    <property type="gene ID" value="TraesWEE_scaffold_073593_01G000200"/>
</dbReference>
<reference evidence="2" key="1">
    <citation type="submission" date="2018-08" db="EMBL/GenBank/DDBJ databases">
        <authorList>
            <person name="Rossello M."/>
        </authorList>
    </citation>
    <scope>NUCLEOTIDE SEQUENCE [LARGE SCALE GENOMIC DNA]</scope>
    <source>
        <strain evidence="2">cv. Chinese Spring</strain>
    </source>
</reference>
<feature type="region of interest" description="Disordered" evidence="1">
    <location>
        <begin position="27"/>
        <end position="120"/>
    </location>
</feature>
<dbReference type="Gramene" id="TraesCS2B02G181000.1">
    <property type="protein sequence ID" value="TraesCS2B02G181000.1.cds1"/>
    <property type="gene ID" value="TraesCS2B02G181000"/>
</dbReference>
<dbReference type="AlphaFoldDB" id="A0A3B6C218"/>
<dbReference type="Proteomes" id="UP000019116">
    <property type="component" value="Chromosome 2B"/>
</dbReference>
<proteinExistence type="predicted"/>
<evidence type="ECO:0000313" key="2">
    <source>
        <dbReference type="EnsemblPlants" id="TraesCS2B02G181000.1.cds1"/>
    </source>
</evidence>
<organism evidence="2">
    <name type="scientific">Triticum aestivum</name>
    <name type="common">Wheat</name>
    <dbReference type="NCBI Taxonomy" id="4565"/>
    <lineage>
        <taxon>Eukaryota</taxon>
        <taxon>Viridiplantae</taxon>
        <taxon>Streptophyta</taxon>
        <taxon>Embryophyta</taxon>
        <taxon>Tracheophyta</taxon>
        <taxon>Spermatophyta</taxon>
        <taxon>Magnoliopsida</taxon>
        <taxon>Liliopsida</taxon>
        <taxon>Poales</taxon>
        <taxon>Poaceae</taxon>
        <taxon>BOP clade</taxon>
        <taxon>Pooideae</taxon>
        <taxon>Triticodae</taxon>
        <taxon>Triticeae</taxon>
        <taxon>Triticinae</taxon>
        <taxon>Triticum</taxon>
    </lineage>
</organism>
<dbReference type="Gramene" id="TraesPARA_EIv1.0_0577930.1">
    <property type="protein sequence ID" value="TraesPARA_EIv1.0_0577930.1.CDS1"/>
    <property type="gene ID" value="TraesPARA_EIv1.0_0577930"/>
</dbReference>
<dbReference type="EnsemblPlants" id="TraesCS2B02G181000.1">
    <property type="protein sequence ID" value="TraesCS2B02G181000.1.cds1"/>
    <property type="gene ID" value="TraesCS2B02G181000"/>
</dbReference>
<evidence type="ECO:0000256" key="1">
    <source>
        <dbReference type="SAM" id="MobiDB-lite"/>
    </source>
</evidence>
<dbReference type="Gramene" id="TraesCAD_scaffold_003545_01G000400.1">
    <property type="protein sequence ID" value="TraesCAD_scaffold_003545_01G000400.1"/>
    <property type="gene ID" value="TraesCAD_scaffold_003545_01G000400"/>
</dbReference>
<dbReference type="Gramene" id="TraesCS2B03G0438700.1">
    <property type="protein sequence ID" value="TraesCS2B03G0438700.1.CDS1"/>
    <property type="gene ID" value="TraesCS2B03G0438700"/>
</dbReference>
<dbReference type="OMA" id="PPQREGC"/>
<evidence type="ECO:0000313" key="3">
    <source>
        <dbReference type="Proteomes" id="UP000019116"/>
    </source>
</evidence>